<evidence type="ECO:0000313" key="2">
    <source>
        <dbReference type="Proteomes" id="UP000582016"/>
    </source>
</evidence>
<dbReference type="EMBL" id="JAAOAQ010000074">
    <property type="protein sequence ID" value="KAF5568932.1"/>
    <property type="molecule type" value="Genomic_DNA"/>
</dbReference>
<dbReference type="AlphaFoldDB" id="A0A8H5K7Q5"/>
<organism evidence="1 2">
    <name type="scientific">Fusarium phyllophilum</name>
    <dbReference type="NCBI Taxonomy" id="47803"/>
    <lineage>
        <taxon>Eukaryota</taxon>
        <taxon>Fungi</taxon>
        <taxon>Dikarya</taxon>
        <taxon>Ascomycota</taxon>
        <taxon>Pezizomycotina</taxon>
        <taxon>Sordariomycetes</taxon>
        <taxon>Hypocreomycetidae</taxon>
        <taxon>Hypocreales</taxon>
        <taxon>Nectriaceae</taxon>
        <taxon>Fusarium</taxon>
        <taxon>Fusarium fujikuroi species complex</taxon>
    </lineage>
</organism>
<proteinExistence type="predicted"/>
<reference evidence="1 2" key="1">
    <citation type="submission" date="2020-05" db="EMBL/GenBank/DDBJ databases">
        <title>Identification and distribution of gene clusters putatively required for synthesis of sphingolipid metabolism inhibitors in phylogenetically diverse species of the filamentous fungus Fusarium.</title>
        <authorList>
            <person name="Kim H.-S."/>
            <person name="Busman M."/>
            <person name="Brown D.W."/>
            <person name="Divon H."/>
            <person name="Uhlig S."/>
            <person name="Proctor R.H."/>
        </authorList>
    </citation>
    <scope>NUCLEOTIDE SEQUENCE [LARGE SCALE GENOMIC DNA]</scope>
    <source>
        <strain evidence="1 2">NRRL 13617</strain>
    </source>
</reference>
<protein>
    <submittedName>
        <fullName evidence="1">Uncharacterized protein</fullName>
    </submittedName>
</protein>
<name>A0A8H5K7Q5_9HYPO</name>
<dbReference type="Proteomes" id="UP000582016">
    <property type="component" value="Unassembled WGS sequence"/>
</dbReference>
<dbReference type="OrthoDB" id="1577640at2759"/>
<sequence length="892" mass="100075">MGDPFSIATGVAGLVSLGITVCDGLHTYFSAIKGRKDDLAIVTKNLALFKFHIFAVQSSASKIGHRHSPAIDGLQLSLINCEMQLKCIESLLNELMPAEDPSWAKEIWRRQKLTARYPFDRKKLVQLEEYLSRANTTLSSFIQALNLLEVISPEVEPSALQLLTSRVEDVAASSSNSIVLHQTAVDVAQSKTSFPGNERPFEDFAIAPSKPRYLQNAELERSLCKELSVIDCTCGASNSKTKNRPARSTYRFWGGLTVSRQGDVRSNHRPGCIFFQKSKRNISKTSLTYFGLLSLFSQSFTVSLMQEYPAGPYRVSFELQPCNVVESSPAFQLFRIRPGTINDMPGSDKNCLSPGQFAEKTINELKAIYQSGKASPFDVDQSGNNVAHICLRNFLNNFRFNKPLKSSDMAIDTIWKILSYLADIGVPITASNFKQCARPLMDMPWAPWGHLRPLDYALFHSKLLCSAPDQWTYCDECTCYLAVQLLLEADCNVTVSLTCPRVLVGCSLKARRLFFEHLKNRRERLRNLAIAVLPEETLRQYGVTSGCLPDKTAPLIYSRLQEIIKQQDHLSLGLSDSLEPYRGLKPQSFFAFPHTLKVAQLAIEYGLTPKDEIGVPTLLSGSSILNAFEEPGAIGYLDWLLQYDLKLDLSLDPFRLSALHRVSALIGDRIQRSLSLHLPLQDVSMSELQDARTLLAAICHSEALCNIPCPCSSGMFTRPLAHVLPAMLLYQGRSDSTYFLENMAENIEFVVRSIDLLKLSTCTSEQLYMAKCAIHILTMMSLGVRHLPICINNSNRYLDDSDDEEEWKEKLDEDRELIDQLETLDEEFGEAFDRQNVPIAEFLSGYWLTRMGQVIEGLNRPLTGDDRHDLLHIGVVLDEYETNGSECCVEHP</sequence>
<comment type="caution">
    <text evidence="1">The sequence shown here is derived from an EMBL/GenBank/DDBJ whole genome shotgun (WGS) entry which is preliminary data.</text>
</comment>
<accession>A0A8H5K7Q5</accession>
<evidence type="ECO:0000313" key="1">
    <source>
        <dbReference type="EMBL" id="KAF5568932.1"/>
    </source>
</evidence>
<gene>
    <name evidence="1" type="ORF">FPHYL_2499</name>
</gene>
<keyword evidence="2" id="KW-1185">Reference proteome</keyword>